<dbReference type="GO" id="GO:0000160">
    <property type="term" value="P:phosphorelay signal transduction system"/>
    <property type="evidence" value="ECO:0007669"/>
    <property type="project" value="InterPro"/>
</dbReference>
<proteinExistence type="predicted"/>
<gene>
    <name evidence="3" type="ORF">LCGC14_1316920</name>
</gene>
<dbReference type="PROSITE" id="PS50110">
    <property type="entry name" value="RESPONSE_REGULATORY"/>
    <property type="match status" value="1"/>
</dbReference>
<keyword evidence="1" id="KW-0597">Phosphoprotein</keyword>
<dbReference type="Gene3D" id="3.40.50.2300">
    <property type="match status" value="1"/>
</dbReference>
<dbReference type="AlphaFoldDB" id="A0A0F9KKN0"/>
<dbReference type="SMART" id="SM00448">
    <property type="entry name" value="REC"/>
    <property type="match status" value="1"/>
</dbReference>
<dbReference type="InterPro" id="IPR001789">
    <property type="entry name" value="Sig_transdc_resp-reg_receiver"/>
</dbReference>
<protein>
    <recommendedName>
        <fullName evidence="2">Response regulatory domain-containing protein</fullName>
    </recommendedName>
</protein>
<dbReference type="EMBL" id="LAZR01007822">
    <property type="protein sequence ID" value="KKM82694.1"/>
    <property type="molecule type" value="Genomic_DNA"/>
</dbReference>
<sequence>MPTTILVVEDHDTLRKFVREWLALEFPCCRVVAASCGEEAIALTRIESPRVVVTGISLPGMNGIDVVRQIKAILPCAHFVMLTIHEEQAYRAEATLAGASAYVPKRLILTELIPAIAALLTNDGDCESV</sequence>
<organism evidence="3">
    <name type="scientific">marine sediment metagenome</name>
    <dbReference type="NCBI Taxonomy" id="412755"/>
    <lineage>
        <taxon>unclassified sequences</taxon>
        <taxon>metagenomes</taxon>
        <taxon>ecological metagenomes</taxon>
    </lineage>
</organism>
<dbReference type="SUPFAM" id="SSF52172">
    <property type="entry name" value="CheY-like"/>
    <property type="match status" value="1"/>
</dbReference>
<feature type="domain" description="Response regulatory" evidence="2">
    <location>
        <begin position="4"/>
        <end position="120"/>
    </location>
</feature>
<reference evidence="3" key="1">
    <citation type="journal article" date="2015" name="Nature">
        <title>Complex archaea that bridge the gap between prokaryotes and eukaryotes.</title>
        <authorList>
            <person name="Spang A."/>
            <person name="Saw J.H."/>
            <person name="Jorgensen S.L."/>
            <person name="Zaremba-Niedzwiedzka K."/>
            <person name="Martijn J."/>
            <person name="Lind A.E."/>
            <person name="van Eijk R."/>
            <person name="Schleper C."/>
            <person name="Guy L."/>
            <person name="Ettema T.J."/>
        </authorList>
    </citation>
    <scope>NUCLEOTIDE SEQUENCE</scope>
</reference>
<dbReference type="PANTHER" id="PTHR44591:SF3">
    <property type="entry name" value="RESPONSE REGULATORY DOMAIN-CONTAINING PROTEIN"/>
    <property type="match status" value="1"/>
</dbReference>
<dbReference type="InterPro" id="IPR050595">
    <property type="entry name" value="Bact_response_regulator"/>
</dbReference>
<accession>A0A0F9KKN0</accession>
<dbReference type="PANTHER" id="PTHR44591">
    <property type="entry name" value="STRESS RESPONSE REGULATOR PROTEIN 1"/>
    <property type="match status" value="1"/>
</dbReference>
<dbReference type="Pfam" id="PF00072">
    <property type="entry name" value="Response_reg"/>
    <property type="match status" value="1"/>
</dbReference>
<dbReference type="CDD" id="cd17535">
    <property type="entry name" value="REC_NarL-like"/>
    <property type="match status" value="1"/>
</dbReference>
<dbReference type="InterPro" id="IPR011006">
    <property type="entry name" value="CheY-like_superfamily"/>
</dbReference>
<evidence type="ECO:0000256" key="1">
    <source>
        <dbReference type="ARBA" id="ARBA00022553"/>
    </source>
</evidence>
<dbReference type="InterPro" id="IPR058245">
    <property type="entry name" value="NreC/VraR/RcsB-like_REC"/>
</dbReference>
<name>A0A0F9KKN0_9ZZZZ</name>
<evidence type="ECO:0000313" key="3">
    <source>
        <dbReference type="EMBL" id="KKM82694.1"/>
    </source>
</evidence>
<evidence type="ECO:0000259" key="2">
    <source>
        <dbReference type="PROSITE" id="PS50110"/>
    </source>
</evidence>
<comment type="caution">
    <text evidence="3">The sequence shown here is derived from an EMBL/GenBank/DDBJ whole genome shotgun (WGS) entry which is preliminary data.</text>
</comment>